<evidence type="ECO:0000313" key="1">
    <source>
        <dbReference type="EMBL" id="KAA3451194.1"/>
    </source>
</evidence>
<organism evidence="1 2">
    <name type="scientific">Gossypium australe</name>
    <dbReference type="NCBI Taxonomy" id="47621"/>
    <lineage>
        <taxon>Eukaryota</taxon>
        <taxon>Viridiplantae</taxon>
        <taxon>Streptophyta</taxon>
        <taxon>Embryophyta</taxon>
        <taxon>Tracheophyta</taxon>
        <taxon>Spermatophyta</taxon>
        <taxon>Magnoliopsida</taxon>
        <taxon>eudicotyledons</taxon>
        <taxon>Gunneridae</taxon>
        <taxon>Pentapetalae</taxon>
        <taxon>rosids</taxon>
        <taxon>malvids</taxon>
        <taxon>Malvales</taxon>
        <taxon>Malvaceae</taxon>
        <taxon>Malvoideae</taxon>
        <taxon>Gossypium</taxon>
    </lineage>
</organism>
<evidence type="ECO:0000313" key="2">
    <source>
        <dbReference type="Proteomes" id="UP000325315"/>
    </source>
</evidence>
<protein>
    <submittedName>
        <fullName evidence="1">Retrovirus-related pol polyprotein from transposon tnt 1-94</fullName>
    </submittedName>
</protein>
<dbReference type="Proteomes" id="UP000325315">
    <property type="component" value="Unassembled WGS sequence"/>
</dbReference>
<keyword evidence="2" id="KW-1185">Reference proteome</keyword>
<proteinExistence type="predicted"/>
<dbReference type="AlphaFoldDB" id="A0A5B6U3L2"/>
<comment type="caution">
    <text evidence="1">The sequence shown here is derived from an EMBL/GenBank/DDBJ whole genome shotgun (WGS) entry which is preliminary data.</text>
</comment>
<reference evidence="2" key="1">
    <citation type="journal article" date="2019" name="Plant Biotechnol. J.">
        <title>Genome sequencing of the Australian wild diploid species Gossypium australe highlights disease resistance and delayed gland morphogenesis.</title>
        <authorList>
            <person name="Cai Y."/>
            <person name="Cai X."/>
            <person name="Wang Q."/>
            <person name="Wang P."/>
            <person name="Zhang Y."/>
            <person name="Cai C."/>
            <person name="Xu Y."/>
            <person name="Wang K."/>
            <person name="Zhou Z."/>
            <person name="Wang C."/>
            <person name="Geng S."/>
            <person name="Li B."/>
            <person name="Dong Q."/>
            <person name="Hou Y."/>
            <person name="Wang H."/>
            <person name="Ai P."/>
            <person name="Liu Z."/>
            <person name="Yi F."/>
            <person name="Sun M."/>
            <person name="An G."/>
            <person name="Cheng J."/>
            <person name="Zhang Y."/>
            <person name="Shi Q."/>
            <person name="Xie Y."/>
            <person name="Shi X."/>
            <person name="Chang Y."/>
            <person name="Huang F."/>
            <person name="Chen Y."/>
            <person name="Hong S."/>
            <person name="Mi L."/>
            <person name="Sun Q."/>
            <person name="Zhang L."/>
            <person name="Zhou B."/>
            <person name="Peng R."/>
            <person name="Zhang X."/>
            <person name="Liu F."/>
        </authorList>
    </citation>
    <scope>NUCLEOTIDE SEQUENCE [LARGE SCALE GENOMIC DNA]</scope>
    <source>
        <strain evidence="2">cv. PA1801</strain>
    </source>
</reference>
<accession>A0A5B6U3L2</accession>
<sequence>MHSPTKTHWKVISHHFDNILSIYVDVDWAGDPIDRAFTTSYILFFGHTPIMLHLLQELQVPLSHAPQIFYNNLGATYHCQHPILYSKMNHFEIDLHFVQDHGR</sequence>
<dbReference type="EMBL" id="SMMG02000095">
    <property type="protein sequence ID" value="KAA3451194.1"/>
    <property type="molecule type" value="Genomic_DNA"/>
</dbReference>
<name>A0A5B6U3L2_9ROSI</name>
<gene>
    <name evidence="1" type="ORF">EPI10_034219</name>
</gene>